<keyword evidence="1" id="KW-1133">Transmembrane helix</keyword>
<dbReference type="EMBL" id="FXUL01000012">
    <property type="protein sequence ID" value="SMP67290.1"/>
    <property type="molecule type" value="Genomic_DNA"/>
</dbReference>
<evidence type="ECO:0000313" key="3">
    <source>
        <dbReference type="Proteomes" id="UP001158049"/>
    </source>
</evidence>
<sequence>MNNYYGTFRYLILVSIIGNNFFSFSNFCY</sequence>
<evidence type="ECO:0000256" key="1">
    <source>
        <dbReference type="SAM" id="Phobius"/>
    </source>
</evidence>
<keyword evidence="1" id="KW-0472">Membrane</keyword>
<keyword evidence="1" id="KW-0812">Transmembrane</keyword>
<feature type="transmembrane region" description="Helical" evidence="1">
    <location>
        <begin position="7"/>
        <end position="27"/>
    </location>
</feature>
<accession>A0ABY1QG36</accession>
<evidence type="ECO:0000313" key="2">
    <source>
        <dbReference type="EMBL" id="SMP67290.1"/>
    </source>
</evidence>
<name>A0ABY1QG36_9BURK</name>
<comment type="caution">
    <text evidence="2">The sequence shown here is derived from an EMBL/GenBank/DDBJ whole genome shotgun (WGS) entry which is preliminary data.</text>
</comment>
<proteinExistence type="predicted"/>
<gene>
    <name evidence="2" type="ORF">SAMN06295970_112140</name>
</gene>
<protein>
    <submittedName>
        <fullName evidence="2">Uncharacterized protein</fullName>
    </submittedName>
</protein>
<keyword evidence="3" id="KW-1185">Reference proteome</keyword>
<dbReference type="Proteomes" id="UP001158049">
    <property type="component" value="Unassembled WGS sequence"/>
</dbReference>
<organism evidence="2 3">
    <name type="scientific">Noviherbaspirillum suwonense</name>
    <dbReference type="NCBI Taxonomy" id="1224511"/>
    <lineage>
        <taxon>Bacteria</taxon>
        <taxon>Pseudomonadati</taxon>
        <taxon>Pseudomonadota</taxon>
        <taxon>Betaproteobacteria</taxon>
        <taxon>Burkholderiales</taxon>
        <taxon>Oxalobacteraceae</taxon>
        <taxon>Noviherbaspirillum</taxon>
    </lineage>
</organism>
<reference evidence="2 3" key="1">
    <citation type="submission" date="2017-05" db="EMBL/GenBank/DDBJ databases">
        <authorList>
            <person name="Varghese N."/>
            <person name="Submissions S."/>
        </authorList>
    </citation>
    <scope>NUCLEOTIDE SEQUENCE [LARGE SCALE GENOMIC DNA]</scope>
    <source>
        <strain evidence="2 3">DSM 26001</strain>
    </source>
</reference>